<reference evidence="7 8" key="1">
    <citation type="submission" date="2024-11" db="EMBL/GenBank/DDBJ databases">
        <title>A near-complete genome assembly of Cinchona calisaya.</title>
        <authorList>
            <person name="Lian D.C."/>
            <person name="Zhao X.W."/>
            <person name="Wei L."/>
        </authorList>
    </citation>
    <scope>NUCLEOTIDE SEQUENCE [LARGE SCALE GENOMIC DNA]</scope>
    <source>
        <tissue evidence="7">Nenye</tissue>
    </source>
</reference>
<dbReference type="EMBL" id="JBJUIK010000010">
    <property type="protein sequence ID" value="KAL3515896.1"/>
    <property type="molecule type" value="Genomic_DNA"/>
</dbReference>
<gene>
    <name evidence="7" type="ORF">ACH5RR_022798</name>
</gene>
<feature type="region of interest" description="Disordered" evidence="5">
    <location>
        <begin position="407"/>
        <end position="432"/>
    </location>
</feature>
<evidence type="ECO:0000256" key="3">
    <source>
        <dbReference type="ARBA" id="ARBA00022833"/>
    </source>
</evidence>
<accession>A0ABD2Z8T7</accession>
<keyword evidence="1" id="KW-0479">Metal-binding</keyword>
<name>A0ABD2Z8T7_9GENT</name>
<evidence type="ECO:0000313" key="8">
    <source>
        <dbReference type="Proteomes" id="UP001630127"/>
    </source>
</evidence>
<keyword evidence="2 4" id="KW-0863">Zinc-finger</keyword>
<evidence type="ECO:0000313" key="7">
    <source>
        <dbReference type="EMBL" id="KAL3515896.1"/>
    </source>
</evidence>
<keyword evidence="3" id="KW-0862">Zinc</keyword>
<evidence type="ECO:0000256" key="5">
    <source>
        <dbReference type="SAM" id="MobiDB-lite"/>
    </source>
</evidence>
<keyword evidence="8" id="KW-1185">Reference proteome</keyword>
<dbReference type="PANTHER" id="PTHR31973">
    <property type="entry name" value="POLYPROTEIN, PUTATIVE-RELATED"/>
    <property type="match status" value="1"/>
</dbReference>
<sequence length="432" mass="49676">MQDIAEIDLDATKWLDKKSPNEWTRSHFKTLPKCDMLLNNIYQSFNNKILDKDFIVSMMEFLRKYIMKRMQENRDRANARWRTHRFCPKIMKRMKKNIEHATTIIPHKANDTLYEVACPYGDIYAVNISERTCFCRKWDLTGIPCPHAISAIWISIQDLLDFIDDCYKVETYLRCYEPTIIPLYGEQDWEKTNAIALLPPTYGRLLGRPKKCRRKGEDKMTQRRKWKKKIRRFGQVIKWTYCSEKGHNIRSCMLRKEKEAAKDVVTQEPSAAAVSESAKKPKVSKRTRGCSRNLGGMCYLTQETLTQGDAPGTQEACAVAIPNSPKGKKARISKGKEKKGDSVLRKGENTQEAAMEDTQETAVDAAFGYRVADDFKRLYDALETLTCTAPAKEPDLFQVFGIEKSVTTHSSQLSKGKRNSREKVAQGTWKLP</sequence>
<dbReference type="Proteomes" id="UP001630127">
    <property type="component" value="Unassembled WGS sequence"/>
</dbReference>
<dbReference type="GO" id="GO:0008270">
    <property type="term" value="F:zinc ion binding"/>
    <property type="evidence" value="ECO:0007669"/>
    <property type="project" value="UniProtKB-KW"/>
</dbReference>
<dbReference type="PROSITE" id="PS50966">
    <property type="entry name" value="ZF_SWIM"/>
    <property type="match status" value="1"/>
</dbReference>
<evidence type="ECO:0000256" key="4">
    <source>
        <dbReference type="PROSITE-ProRule" id="PRU00325"/>
    </source>
</evidence>
<comment type="caution">
    <text evidence="7">The sequence shown here is derived from an EMBL/GenBank/DDBJ whole genome shotgun (WGS) entry which is preliminary data.</text>
</comment>
<dbReference type="SMART" id="SM00575">
    <property type="entry name" value="ZnF_PMZ"/>
    <property type="match status" value="1"/>
</dbReference>
<dbReference type="InterPro" id="IPR006564">
    <property type="entry name" value="Znf_PMZ"/>
</dbReference>
<evidence type="ECO:0000256" key="2">
    <source>
        <dbReference type="ARBA" id="ARBA00022771"/>
    </source>
</evidence>
<dbReference type="InterPro" id="IPR007527">
    <property type="entry name" value="Znf_SWIM"/>
</dbReference>
<dbReference type="PANTHER" id="PTHR31973:SF187">
    <property type="entry name" value="MUTATOR TRANSPOSASE MUDRA PROTEIN"/>
    <property type="match status" value="1"/>
</dbReference>
<feature type="domain" description="SWIM-type" evidence="6">
    <location>
        <begin position="124"/>
        <end position="156"/>
    </location>
</feature>
<evidence type="ECO:0000259" key="6">
    <source>
        <dbReference type="PROSITE" id="PS50966"/>
    </source>
</evidence>
<organism evidence="7 8">
    <name type="scientific">Cinchona calisaya</name>
    <dbReference type="NCBI Taxonomy" id="153742"/>
    <lineage>
        <taxon>Eukaryota</taxon>
        <taxon>Viridiplantae</taxon>
        <taxon>Streptophyta</taxon>
        <taxon>Embryophyta</taxon>
        <taxon>Tracheophyta</taxon>
        <taxon>Spermatophyta</taxon>
        <taxon>Magnoliopsida</taxon>
        <taxon>eudicotyledons</taxon>
        <taxon>Gunneridae</taxon>
        <taxon>Pentapetalae</taxon>
        <taxon>asterids</taxon>
        <taxon>lamiids</taxon>
        <taxon>Gentianales</taxon>
        <taxon>Rubiaceae</taxon>
        <taxon>Cinchonoideae</taxon>
        <taxon>Cinchoneae</taxon>
        <taxon>Cinchona</taxon>
    </lineage>
</organism>
<evidence type="ECO:0000256" key="1">
    <source>
        <dbReference type="ARBA" id="ARBA00022723"/>
    </source>
</evidence>
<dbReference type="Pfam" id="PF04434">
    <property type="entry name" value="SWIM"/>
    <property type="match status" value="1"/>
</dbReference>
<dbReference type="AlphaFoldDB" id="A0ABD2Z8T7"/>
<protein>
    <recommendedName>
        <fullName evidence="6">SWIM-type domain-containing protein</fullName>
    </recommendedName>
</protein>
<proteinExistence type="predicted"/>